<evidence type="ECO:0000313" key="1">
    <source>
        <dbReference type="EMBL" id="OOF99376.1"/>
    </source>
</evidence>
<dbReference type="OrthoDB" id="4473276at2759"/>
<evidence type="ECO:0000313" key="2">
    <source>
        <dbReference type="Proteomes" id="UP000188318"/>
    </source>
</evidence>
<dbReference type="EMBL" id="KV907494">
    <property type="protein sequence ID" value="OOF99376.1"/>
    <property type="molecule type" value="Genomic_DNA"/>
</dbReference>
<gene>
    <name evidence="1" type="ORF">ASPCADRAFT_203141</name>
</gene>
<accession>A0A1R3RXZ5</accession>
<keyword evidence="2" id="KW-1185">Reference proteome</keyword>
<protein>
    <submittedName>
        <fullName evidence="1">Uncharacterized protein</fullName>
    </submittedName>
</protein>
<dbReference type="VEuPathDB" id="FungiDB:ASPCADRAFT_203141"/>
<name>A0A1R3RXZ5_ASPC5</name>
<dbReference type="Proteomes" id="UP000188318">
    <property type="component" value="Unassembled WGS sequence"/>
</dbReference>
<proteinExistence type="predicted"/>
<reference evidence="2" key="1">
    <citation type="journal article" date="2017" name="Genome Biol.">
        <title>Comparative genomics reveals high biological diversity and specific adaptations in the industrially and medically important fungal genus Aspergillus.</title>
        <authorList>
            <person name="de Vries R.P."/>
            <person name="Riley R."/>
            <person name="Wiebenga A."/>
            <person name="Aguilar-Osorio G."/>
            <person name="Amillis S."/>
            <person name="Uchima C.A."/>
            <person name="Anderluh G."/>
            <person name="Asadollahi M."/>
            <person name="Askin M."/>
            <person name="Barry K."/>
            <person name="Battaglia E."/>
            <person name="Bayram O."/>
            <person name="Benocci T."/>
            <person name="Braus-Stromeyer S.A."/>
            <person name="Caldana C."/>
            <person name="Canovas D."/>
            <person name="Cerqueira G.C."/>
            <person name="Chen F."/>
            <person name="Chen W."/>
            <person name="Choi C."/>
            <person name="Clum A."/>
            <person name="Dos Santos R.A."/>
            <person name="Damasio A.R."/>
            <person name="Diallinas G."/>
            <person name="Emri T."/>
            <person name="Fekete E."/>
            <person name="Flipphi M."/>
            <person name="Freyberg S."/>
            <person name="Gallo A."/>
            <person name="Gournas C."/>
            <person name="Habgood R."/>
            <person name="Hainaut M."/>
            <person name="Harispe M.L."/>
            <person name="Henrissat B."/>
            <person name="Hilden K.S."/>
            <person name="Hope R."/>
            <person name="Hossain A."/>
            <person name="Karabika E."/>
            <person name="Karaffa L."/>
            <person name="Karanyi Z."/>
            <person name="Krasevec N."/>
            <person name="Kuo A."/>
            <person name="Kusch H."/>
            <person name="LaButti K."/>
            <person name="Lagendijk E.L."/>
            <person name="Lapidus A."/>
            <person name="Levasseur A."/>
            <person name="Lindquist E."/>
            <person name="Lipzen A."/>
            <person name="Logrieco A.F."/>
            <person name="MacCabe A."/>
            <person name="Maekelae M.R."/>
            <person name="Malavazi I."/>
            <person name="Melin P."/>
            <person name="Meyer V."/>
            <person name="Mielnichuk N."/>
            <person name="Miskei M."/>
            <person name="Molnar A.P."/>
            <person name="Mule G."/>
            <person name="Ngan C.Y."/>
            <person name="Orejas M."/>
            <person name="Orosz E."/>
            <person name="Ouedraogo J.P."/>
            <person name="Overkamp K.M."/>
            <person name="Park H.-S."/>
            <person name="Perrone G."/>
            <person name="Piumi F."/>
            <person name="Punt P.J."/>
            <person name="Ram A.F."/>
            <person name="Ramon A."/>
            <person name="Rauscher S."/>
            <person name="Record E."/>
            <person name="Riano-Pachon D.M."/>
            <person name="Robert V."/>
            <person name="Roehrig J."/>
            <person name="Ruller R."/>
            <person name="Salamov A."/>
            <person name="Salih N.S."/>
            <person name="Samson R.A."/>
            <person name="Sandor E."/>
            <person name="Sanguinetti M."/>
            <person name="Schuetze T."/>
            <person name="Sepcic K."/>
            <person name="Shelest E."/>
            <person name="Sherlock G."/>
            <person name="Sophianopoulou V."/>
            <person name="Squina F.M."/>
            <person name="Sun H."/>
            <person name="Susca A."/>
            <person name="Todd R.B."/>
            <person name="Tsang A."/>
            <person name="Unkles S.E."/>
            <person name="van de Wiele N."/>
            <person name="van Rossen-Uffink D."/>
            <person name="Oliveira J.V."/>
            <person name="Vesth T.C."/>
            <person name="Visser J."/>
            <person name="Yu J.-H."/>
            <person name="Zhou M."/>
            <person name="Andersen M.R."/>
            <person name="Archer D.B."/>
            <person name="Baker S.E."/>
            <person name="Benoit I."/>
            <person name="Brakhage A.A."/>
            <person name="Braus G.H."/>
            <person name="Fischer R."/>
            <person name="Frisvad J.C."/>
            <person name="Goldman G.H."/>
            <person name="Houbraken J."/>
            <person name="Oakley B."/>
            <person name="Pocsi I."/>
            <person name="Scazzocchio C."/>
            <person name="Seiboth B."/>
            <person name="vanKuyk P.A."/>
            <person name="Wortman J."/>
            <person name="Dyer P.S."/>
            <person name="Grigoriev I.V."/>
        </authorList>
    </citation>
    <scope>NUCLEOTIDE SEQUENCE [LARGE SCALE GENOMIC DNA]</scope>
    <source>
        <strain evidence="2">ITEM 5010</strain>
    </source>
</reference>
<sequence>MQFRYSTGTNEPIDFPWEAAIPISPFWDSFSFKDAAVIIKAVPLEELSKHDLDARYGSATHPEKIAVILDILQDKLHREEAKYPPPAELCTADHNTWSRIWLSIASTKMTLGRVDEVEEVHRMLVAKRLDPNDLVPVNNLCSFLVHNTDKFEEAKTLAGPCKDWLDENLGRASPQAIGVRKIIAEAEWKLGNRDRAQELVVEIFECIDELKGGKFAVYEDDERGYARGWEENLKKWQG</sequence>
<dbReference type="AlphaFoldDB" id="A0A1R3RXZ5"/>
<dbReference type="OMA" id="MQFRYST"/>
<organism evidence="1 2">
    <name type="scientific">Aspergillus carbonarius (strain ITEM 5010)</name>
    <dbReference type="NCBI Taxonomy" id="602072"/>
    <lineage>
        <taxon>Eukaryota</taxon>
        <taxon>Fungi</taxon>
        <taxon>Dikarya</taxon>
        <taxon>Ascomycota</taxon>
        <taxon>Pezizomycotina</taxon>
        <taxon>Eurotiomycetes</taxon>
        <taxon>Eurotiomycetidae</taxon>
        <taxon>Eurotiales</taxon>
        <taxon>Aspergillaceae</taxon>
        <taxon>Aspergillus</taxon>
        <taxon>Aspergillus subgen. Circumdati</taxon>
    </lineage>
</organism>